<comment type="caution">
    <text evidence="1">The sequence shown here is derived from an EMBL/GenBank/DDBJ whole genome shotgun (WGS) entry which is preliminary data.</text>
</comment>
<keyword evidence="2" id="KW-1185">Reference proteome</keyword>
<gene>
    <name evidence="1" type="ORF">BJ138DRAFT_1120925</name>
</gene>
<dbReference type="Proteomes" id="UP000790377">
    <property type="component" value="Unassembled WGS sequence"/>
</dbReference>
<organism evidence="1 2">
    <name type="scientific">Hygrophoropsis aurantiaca</name>
    <dbReference type="NCBI Taxonomy" id="72124"/>
    <lineage>
        <taxon>Eukaryota</taxon>
        <taxon>Fungi</taxon>
        <taxon>Dikarya</taxon>
        <taxon>Basidiomycota</taxon>
        <taxon>Agaricomycotina</taxon>
        <taxon>Agaricomycetes</taxon>
        <taxon>Agaricomycetidae</taxon>
        <taxon>Boletales</taxon>
        <taxon>Coniophorineae</taxon>
        <taxon>Hygrophoropsidaceae</taxon>
        <taxon>Hygrophoropsis</taxon>
    </lineage>
</organism>
<proteinExistence type="predicted"/>
<evidence type="ECO:0000313" key="1">
    <source>
        <dbReference type="EMBL" id="KAH7902933.1"/>
    </source>
</evidence>
<reference evidence="1" key="1">
    <citation type="journal article" date="2021" name="New Phytol.">
        <title>Evolutionary innovations through gain and loss of genes in the ectomycorrhizal Boletales.</title>
        <authorList>
            <person name="Wu G."/>
            <person name="Miyauchi S."/>
            <person name="Morin E."/>
            <person name="Kuo A."/>
            <person name="Drula E."/>
            <person name="Varga T."/>
            <person name="Kohler A."/>
            <person name="Feng B."/>
            <person name="Cao Y."/>
            <person name="Lipzen A."/>
            <person name="Daum C."/>
            <person name="Hundley H."/>
            <person name="Pangilinan J."/>
            <person name="Johnson J."/>
            <person name="Barry K."/>
            <person name="LaButti K."/>
            <person name="Ng V."/>
            <person name="Ahrendt S."/>
            <person name="Min B."/>
            <person name="Choi I.G."/>
            <person name="Park H."/>
            <person name="Plett J.M."/>
            <person name="Magnuson J."/>
            <person name="Spatafora J.W."/>
            <person name="Nagy L.G."/>
            <person name="Henrissat B."/>
            <person name="Grigoriev I.V."/>
            <person name="Yang Z.L."/>
            <person name="Xu J."/>
            <person name="Martin F.M."/>
        </authorList>
    </citation>
    <scope>NUCLEOTIDE SEQUENCE</scope>
    <source>
        <strain evidence="1">ATCC 28755</strain>
    </source>
</reference>
<protein>
    <submittedName>
        <fullName evidence="1">Uncharacterized protein</fullName>
    </submittedName>
</protein>
<name>A0ACB7ZQ31_9AGAM</name>
<sequence>MQNLKQNSTLPIPLEYRLQLPSLAEFKEECVNADQNMQLKLDVARVEKEIYDTRASLSKLKVMHTLLVARCFLHEMRSASGHSSTTLDEIGRLREDMTDAGVAIRAGSNANAIQADDLEALFVQLFAAVQQQRT</sequence>
<accession>A0ACB7ZQ31</accession>
<evidence type="ECO:0000313" key="2">
    <source>
        <dbReference type="Proteomes" id="UP000790377"/>
    </source>
</evidence>
<dbReference type="EMBL" id="MU269381">
    <property type="protein sequence ID" value="KAH7902933.1"/>
    <property type="molecule type" value="Genomic_DNA"/>
</dbReference>